<dbReference type="GO" id="GO:0120010">
    <property type="term" value="P:intermembrane phospholipid transfer"/>
    <property type="evidence" value="ECO:0007669"/>
    <property type="project" value="TreeGrafter"/>
</dbReference>
<organism evidence="5 6">
    <name type="scientific">Roseiterribacter gracilis</name>
    <dbReference type="NCBI Taxonomy" id="2812848"/>
    <lineage>
        <taxon>Bacteria</taxon>
        <taxon>Pseudomonadati</taxon>
        <taxon>Pseudomonadota</taxon>
        <taxon>Alphaproteobacteria</taxon>
        <taxon>Rhodospirillales</taxon>
        <taxon>Roseiterribacteraceae</taxon>
        <taxon>Roseiterribacter</taxon>
    </lineage>
</organism>
<evidence type="ECO:0000256" key="2">
    <source>
        <dbReference type="ARBA" id="ARBA00022729"/>
    </source>
</evidence>
<feature type="compositionally biased region" description="Pro residues" evidence="3">
    <location>
        <begin position="275"/>
        <end position="285"/>
    </location>
</feature>
<evidence type="ECO:0000256" key="1">
    <source>
        <dbReference type="ARBA" id="ARBA00010634"/>
    </source>
</evidence>
<dbReference type="PANTHER" id="PTHR30035">
    <property type="entry name" value="LIPOPROTEIN VACJ-RELATED"/>
    <property type="match status" value="1"/>
</dbReference>
<name>A0A8S8XA71_9PROT</name>
<evidence type="ECO:0008006" key="7">
    <source>
        <dbReference type="Google" id="ProtNLM"/>
    </source>
</evidence>
<dbReference type="PANTHER" id="PTHR30035:SF3">
    <property type="entry name" value="INTERMEMBRANE PHOSPHOLIPID TRANSPORT SYSTEM LIPOPROTEIN MLAA"/>
    <property type="match status" value="1"/>
</dbReference>
<evidence type="ECO:0000313" key="6">
    <source>
        <dbReference type="Proteomes" id="UP000681075"/>
    </source>
</evidence>
<comment type="caution">
    <text evidence="5">The sequence shown here is derived from an EMBL/GenBank/DDBJ whole genome shotgun (WGS) entry which is preliminary data.</text>
</comment>
<dbReference type="PRINTS" id="PR01805">
    <property type="entry name" value="VACJLIPOPROT"/>
</dbReference>
<dbReference type="Proteomes" id="UP000681075">
    <property type="component" value="Unassembled WGS sequence"/>
</dbReference>
<dbReference type="RefSeq" id="WP_420241810.1">
    <property type="nucleotide sequence ID" value="NZ_BOPV01000001.1"/>
</dbReference>
<dbReference type="AlphaFoldDB" id="A0A8S8XA71"/>
<dbReference type="InterPro" id="IPR007428">
    <property type="entry name" value="MlaA"/>
</dbReference>
<comment type="similarity">
    <text evidence="1">Belongs to the MlaA family.</text>
</comment>
<sequence>MSDSVRTFRSLTALLPLLVVLAGCATAPTDKAQRAAAEAANDPFEPTNHAIFEFNQAADKAVLRPAAMAYREIPEDGRFAVRNFLNNMSEPLVAGNKLLQGKFDGFATSMTRFVMNTTMGFLGFADPAKKAGLERPIAGDFGATLANLGVSEGPYIVLPLFGPSNVRDAIGQGVDGFADPVGFQLTTVEGFGRTIVGGIDKREQTDEELTNLEKSSIDFYAQLRSVTRQYRRDQLFKAGIAGKPQAERGFYDDPASAESGAGGTASIPDYGNEPAPKPATPPRKR</sequence>
<protein>
    <recommendedName>
        <fullName evidence="7">Phospholipid-binding lipoprotein MlaA</fullName>
    </recommendedName>
</protein>
<keyword evidence="6" id="KW-1185">Reference proteome</keyword>
<feature type="chain" id="PRO_5035868333" description="Phospholipid-binding lipoprotein MlaA" evidence="4">
    <location>
        <begin position="28"/>
        <end position="285"/>
    </location>
</feature>
<gene>
    <name evidence="5" type="ORF">TMPK1_09880</name>
</gene>
<feature type="region of interest" description="Disordered" evidence="3">
    <location>
        <begin position="243"/>
        <end position="285"/>
    </location>
</feature>
<feature type="signal peptide" evidence="4">
    <location>
        <begin position="1"/>
        <end position="27"/>
    </location>
</feature>
<dbReference type="EMBL" id="BOPV01000001">
    <property type="protein sequence ID" value="GIL38751.1"/>
    <property type="molecule type" value="Genomic_DNA"/>
</dbReference>
<evidence type="ECO:0000256" key="3">
    <source>
        <dbReference type="SAM" id="MobiDB-lite"/>
    </source>
</evidence>
<dbReference type="GO" id="GO:0016020">
    <property type="term" value="C:membrane"/>
    <property type="evidence" value="ECO:0007669"/>
    <property type="project" value="InterPro"/>
</dbReference>
<proteinExistence type="inferred from homology"/>
<accession>A0A8S8XA71</accession>
<evidence type="ECO:0000313" key="5">
    <source>
        <dbReference type="EMBL" id="GIL38751.1"/>
    </source>
</evidence>
<reference evidence="5" key="1">
    <citation type="submission" date="2021-02" db="EMBL/GenBank/DDBJ databases">
        <title>Genome sequence of Rhodospirillales sp. strain TMPK1 isolated from soil.</title>
        <authorList>
            <person name="Nakai R."/>
            <person name="Kusada H."/>
            <person name="Tamaki H."/>
        </authorList>
    </citation>
    <scope>NUCLEOTIDE SEQUENCE</scope>
    <source>
        <strain evidence="5">TMPK1</strain>
    </source>
</reference>
<dbReference type="PROSITE" id="PS51257">
    <property type="entry name" value="PROKAR_LIPOPROTEIN"/>
    <property type="match status" value="1"/>
</dbReference>
<dbReference type="Pfam" id="PF04333">
    <property type="entry name" value="MlaA"/>
    <property type="match status" value="1"/>
</dbReference>
<keyword evidence="2 4" id="KW-0732">Signal</keyword>
<evidence type="ECO:0000256" key="4">
    <source>
        <dbReference type="SAM" id="SignalP"/>
    </source>
</evidence>